<evidence type="ECO:0000256" key="1">
    <source>
        <dbReference type="ARBA" id="ARBA00007447"/>
    </source>
</evidence>
<feature type="domain" description="Peptidase A1" evidence="2">
    <location>
        <begin position="1"/>
        <end position="268"/>
    </location>
</feature>
<dbReference type="GO" id="GO:0004190">
    <property type="term" value="F:aspartic-type endopeptidase activity"/>
    <property type="evidence" value="ECO:0007669"/>
    <property type="project" value="InterPro"/>
</dbReference>
<comment type="caution">
    <text evidence="3">The sequence shown here is derived from an EMBL/GenBank/DDBJ whole genome shotgun (WGS) entry which is preliminary data.</text>
</comment>
<protein>
    <recommendedName>
        <fullName evidence="2">Peptidase A1 domain-containing protein</fullName>
    </recommendedName>
</protein>
<dbReference type="InterPro" id="IPR032799">
    <property type="entry name" value="TAXi_C"/>
</dbReference>
<dbReference type="SUPFAM" id="SSF50630">
    <property type="entry name" value="Acid proteases"/>
    <property type="match status" value="1"/>
</dbReference>
<evidence type="ECO:0000313" key="3">
    <source>
        <dbReference type="EMBL" id="KAG8369067.1"/>
    </source>
</evidence>
<sequence>MGVLLKDEVYINIANGSLANSKAVFGCTYDQQGLLLNTLEKTDGILGLGRGKASLPSQLATQGIIKNVIGHCLANDAIGGGNLFLGDDFVPHWWQMAWVPMLQSHDLNSYQTKVEKMSSGSKQIGLGNGQGHLVFDSGSSYSYFPEQAYKDLVTILNEVSSESLVRDMSDTSFPICWRAKSPIRSVNDVRELFKPIILQFGCKWWIFSTKLQIPAEGYLVINKNKGNVCLGILNGREVHDGSTFILGDISLRGLLMVYDNVKEKIGWVRSECALPQRSESHFVD</sequence>
<comment type="similarity">
    <text evidence="1">Belongs to the peptidase A1 family.</text>
</comment>
<accession>A0AAV6WL35</accession>
<dbReference type="InterPro" id="IPR033121">
    <property type="entry name" value="PEPTIDASE_A1"/>
</dbReference>
<dbReference type="PROSITE" id="PS00141">
    <property type="entry name" value="ASP_PROTEASE"/>
    <property type="match status" value="1"/>
</dbReference>
<gene>
    <name evidence="3" type="ORF">BUALT_Bualt15G0111700</name>
</gene>
<dbReference type="PANTHER" id="PTHR13683:SF316">
    <property type="entry name" value="ASPARTYL PROTEASE APCB1"/>
    <property type="match status" value="1"/>
</dbReference>
<keyword evidence="4" id="KW-1185">Reference proteome</keyword>
<dbReference type="GO" id="GO:0006508">
    <property type="term" value="P:proteolysis"/>
    <property type="evidence" value="ECO:0007669"/>
    <property type="project" value="InterPro"/>
</dbReference>
<evidence type="ECO:0000259" key="2">
    <source>
        <dbReference type="PROSITE" id="PS51767"/>
    </source>
</evidence>
<dbReference type="Proteomes" id="UP000826271">
    <property type="component" value="Unassembled WGS sequence"/>
</dbReference>
<dbReference type="InterPro" id="IPR021109">
    <property type="entry name" value="Peptidase_aspartic_dom_sf"/>
</dbReference>
<dbReference type="EMBL" id="WHWC01000015">
    <property type="protein sequence ID" value="KAG8369067.1"/>
    <property type="molecule type" value="Genomic_DNA"/>
</dbReference>
<dbReference type="Pfam" id="PF14543">
    <property type="entry name" value="TAXi_N"/>
    <property type="match status" value="1"/>
</dbReference>
<dbReference type="Pfam" id="PF14541">
    <property type="entry name" value="TAXi_C"/>
    <property type="match status" value="1"/>
</dbReference>
<organism evidence="3 4">
    <name type="scientific">Buddleja alternifolia</name>
    <dbReference type="NCBI Taxonomy" id="168488"/>
    <lineage>
        <taxon>Eukaryota</taxon>
        <taxon>Viridiplantae</taxon>
        <taxon>Streptophyta</taxon>
        <taxon>Embryophyta</taxon>
        <taxon>Tracheophyta</taxon>
        <taxon>Spermatophyta</taxon>
        <taxon>Magnoliopsida</taxon>
        <taxon>eudicotyledons</taxon>
        <taxon>Gunneridae</taxon>
        <taxon>Pentapetalae</taxon>
        <taxon>asterids</taxon>
        <taxon>lamiids</taxon>
        <taxon>Lamiales</taxon>
        <taxon>Scrophulariaceae</taxon>
        <taxon>Buddlejeae</taxon>
        <taxon>Buddleja</taxon>
    </lineage>
</organism>
<dbReference type="InterPro" id="IPR032861">
    <property type="entry name" value="TAXi_N"/>
</dbReference>
<proteinExistence type="inferred from homology"/>
<dbReference type="InterPro" id="IPR001461">
    <property type="entry name" value="Aspartic_peptidase_A1"/>
</dbReference>
<evidence type="ECO:0000313" key="4">
    <source>
        <dbReference type="Proteomes" id="UP000826271"/>
    </source>
</evidence>
<dbReference type="Gene3D" id="2.40.70.10">
    <property type="entry name" value="Acid Proteases"/>
    <property type="match status" value="2"/>
</dbReference>
<name>A0AAV6WL35_9LAMI</name>
<dbReference type="PROSITE" id="PS51767">
    <property type="entry name" value="PEPTIDASE_A1"/>
    <property type="match status" value="1"/>
</dbReference>
<reference evidence="3" key="1">
    <citation type="submission" date="2019-10" db="EMBL/GenBank/DDBJ databases">
        <authorList>
            <person name="Zhang R."/>
            <person name="Pan Y."/>
            <person name="Wang J."/>
            <person name="Ma R."/>
            <person name="Yu S."/>
        </authorList>
    </citation>
    <scope>NUCLEOTIDE SEQUENCE</scope>
    <source>
        <strain evidence="3">LA-IB0</strain>
        <tissue evidence="3">Leaf</tissue>
    </source>
</reference>
<dbReference type="InterPro" id="IPR001969">
    <property type="entry name" value="Aspartic_peptidase_AS"/>
</dbReference>
<dbReference type="AlphaFoldDB" id="A0AAV6WL35"/>
<dbReference type="PANTHER" id="PTHR13683">
    <property type="entry name" value="ASPARTYL PROTEASES"/>
    <property type="match status" value="1"/>
</dbReference>